<sequence>MPLVEQLNEDMKQAMKNKEKDRLAVIRILKASLQNETIKLGNKNLSEDEELTVLSRELKQRKDSLQDFKSAEREDLISKLETEINVIEAYMPHQLTDEELEAVVTSTIQEVNASSKKDMGTVMNAIMPKVKGKADGARINKMVQKHLNA</sequence>
<dbReference type="Proteomes" id="UP000306980">
    <property type="component" value="Unassembled WGS sequence"/>
</dbReference>
<dbReference type="Pfam" id="PF09424">
    <property type="entry name" value="YqeY"/>
    <property type="match status" value="1"/>
</dbReference>
<reference evidence="1 2" key="1">
    <citation type="submission" date="2019-05" db="EMBL/GenBank/DDBJ databases">
        <title>Genomic analysis of Lentibacillus sp. NKC220-2.</title>
        <authorList>
            <person name="Oh Y.J."/>
        </authorList>
    </citation>
    <scope>NUCLEOTIDE SEQUENCE [LARGE SCALE GENOMIC DNA]</scope>
    <source>
        <strain evidence="1 2">NKC220-2</strain>
    </source>
</reference>
<accession>A0A5S3QIF5</accession>
<comment type="caution">
    <text evidence="1">The sequence shown here is derived from an EMBL/GenBank/DDBJ whole genome shotgun (WGS) entry which is preliminary data.</text>
</comment>
<dbReference type="InterPro" id="IPR019004">
    <property type="entry name" value="YqeY/Aim41"/>
</dbReference>
<dbReference type="SUPFAM" id="SSF89095">
    <property type="entry name" value="GatB/YqeY motif"/>
    <property type="match status" value="1"/>
</dbReference>
<dbReference type="InterPro" id="IPR023168">
    <property type="entry name" value="GatB_Yqey_C_2"/>
</dbReference>
<dbReference type="Gene3D" id="1.10.10.410">
    <property type="match status" value="1"/>
</dbReference>
<proteinExistence type="predicted"/>
<dbReference type="PANTHER" id="PTHR28055">
    <property type="entry name" value="ALTERED INHERITANCE OF MITOCHONDRIA PROTEIN 41, MITOCHONDRIAL"/>
    <property type="match status" value="1"/>
</dbReference>
<dbReference type="RefSeq" id="WP_138600843.1">
    <property type="nucleotide sequence ID" value="NZ_VCIA01000001.1"/>
</dbReference>
<dbReference type="PANTHER" id="PTHR28055:SF1">
    <property type="entry name" value="ALTERED INHERITANCE OF MITOCHONDRIA PROTEIN 41, MITOCHONDRIAL"/>
    <property type="match status" value="1"/>
</dbReference>
<dbReference type="GO" id="GO:0016884">
    <property type="term" value="F:carbon-nitrogen ligase activity, with glutamine as amido-N-donor"/>
    <property type="evidence" value="ECO:0007669"/>
    <property type="project" value="InterPro"/>
</dbReference>
<organism evidence="1 2">
    <name type="scientific">Lentibacillus cibarius</name>
    <dbReference type="NCBI Taxonomy" id="2583219"/>
    <lineage>
        <taxon>Bacteria</taxon>
        <taxon>Bacillati</taxon>
        <taxon>Bacillota</taxon>
        <taxon>Bacilli</taxon>
        <taxon>Bacillales</taxon>
        <taxon>Bacillaceae</taxon>
        <taxon>Lentibacillus</taxon>
    </lineage>
</organism>
<dbReference type="EMBL" id="VCIA01000001">
    <property type="protein sequence ID" value="TMN21001.1"/>
    <property type="molecule type" value="Genomic_DNA"/>
</dbReference>
<dbReference type="Gene3D" id="1.10.1510.10">
    <property type="entry name" value="Uncharacterised protein YqeY/AIM41 PF09424, N-terminal domain"/>
    <property type="match status" value="1"/>
</dbReference>
<dbReference type="OrthoDB" id="9794041at2"/>
<evidence type="ECO:0000313" key="1">
    <source>
        <dbReference type="EMBL" id="TMN21001.1"/>
    </source>
</evidence>
<name>A0A5S3QIF5_9BACI</name>
<gene>
    <name evidence="1" type="ORF">FFL34_01930</name>
</gene>
<evidence type="ECO:0000313" key="2">
    <source>
        <dbReference type="Proteomes" id="UP000306980"/>
    </source>
</evidence>
<dbReference type="InterPro" id="IPR003789">
    <property type="entry name" value="Asn/Gln_tRNA_amidoTrase-B-like"/>
</dbReference>
<protein>
    <submittedName>
        <fullName evidence="1">GatB/YqeY domain-containing protein</fullName>
    </submittedName>
</protein>
<dbReference type="InterPro" id="IPR042184">
    <property type="entry name" value="YqeY/Aim41_N"/>
</dbReference>
<dbReference type="AlphaFoldDB" id="A0A5S3QIF5"/>